<dbReference type="EMBL" id="CM046392">
    <property type="protein sequence ID" value="KAI8557273.1"/>
    <property type="molecule type" value="Genomic_DNA"/>
</dbReference>
<evidence type="ECO:0000313" key="2">
    <source>
        <dbReference type="Proteomes" id="UP001062846"/>
    </source>
</evidence>
<comment type="caution">
    <text evidence="1">The sequence shown here is derived from an EMBL/GenBank/DDBJ whole genome shotgun (WGS) entry which is preliminary data.</text>
</comment>
<gene>
    <name evidence="1" type="ORF">RHMOL_Rhmol05G0323100</name>
</gene>
<reference evidence="1" key="1">
    <citation type="submission" date="2022-02" db="EMBL/GenBank/DDBJ databases">
        <title>Plant Genome Project.</title>
        <authorList>
            <person name="Zhang R.-G."/>
        </authorList>
    </citation>
    <scope>NUCLEOTIDE SEQUENCE</scope>
    <source>
        <strain evidence="1">AT1</strain>
    </source>
</reference>
<protein>
    <submittedName>
        <fullName evidence="1">Uncharacterized protein</fullName>
    </submittedName>
</protein>
<evidence type="ECO:0000313" key="1">
    <source>
        <dbReference type="EMBL" id="KAI8557273.1"/>
    </source>
</evidence>
<name>A0ACC0NXN9_RHOML</name>
<dbReference type="Proteomes" id="UP001062846">
    <property type="component" value="Chromosome 5"/>
</dbReference>
<accession>A0ACC0NXN9</accession>
<organism evidence="1 2">
    <name type="scientific">Rhododendron molle</name>
    <name type="common">Chinese azalea</name>
    <name type="synonym">Azalea mollis</name>
    <dbReference type="NCBI Taxonomy" id="49168"/>
    <lineage>
        <taxon>Eukaryota</taxon>
        <taxon>Viridiplantae</taxon>
        <taxon>Streptophyta</taxon>
        <taxon>Embryophyta</taxon>
        <taxon>Tracheophyta</taxon>
        <taxon>Spermatophyta</taxon>
        <taxon>Magnoliopsida</taxon>
        <taxon>eudicotyledons</taxon>
        <taxon>Gunneridae</taxon>
        <taxon>Pentapetalae</taxon>
        <taxon>asterids</taxon>
        <taxon>Ericales</taxon>
        <taxon>Ericaceae</taxon>
        <taxon>Ericoideae</taxon>
        <taxon>Rhodoreae</taxon>
        <taxon>Rhododendron</taxon>
    </lineage>
</organism>
<sequence>MLNNFSVLGINNTNFRDFVLVLQHLRAVGSCIRRFESHLISATNDREPFIAEMRSEPSDARSDGLKVRSTLLHSTIPDSNFKHTSRVHNYDKIYKHKAVAHFASLQPRLKSQVKGDNRE</sequence>
<keyword evidence="2" id="KW-1185">Reference proteome</keyword>
<proteinExistence type="predicted"/>